<dbReference type="CDD" id="cd03444">
    <property type="entry name" value="Thioesterase_II_repeat1"/>
    <property type="match status" value="1"/>
</dbReference>
<dbReference type="PANTHER" id="PTHR11066">
    <property type="entry name" value="ACYL-COA THIOESTERASE"/>
    <property type="match status" value="1"/>
</dbReference>
<comment type="caution">
    <text evidence="5">The sequence shown here is derived from an EMBL/GenBank/DDBJ whole genome shotgun (WGS) entry which is preliminary data.</text>
</comment>
<dbReference type="PANTHER" id="PTHR11066:SF35">
    <property type="entry name" value="ACYL-COA THIOESTERASE II"/>
    <property type="match status" value="1"/>
</dbReference>
<evidence type="ECO:0000256" key="2">
    <source>
        <dbReference type="ARBA" id="ARBA00022801"/>
    </source>
</evidence>
<dbReference type="GO" id="GO:0047617">
    <property type="term" value="F:fatty acyl-CoA hydrolase activity"/>
    <property type="evidence" value="ECO:0007669"/>
    <property type="project" value="InterPro"/>
</dbReference>
<dbReference type="Pfam" id="PF20789">
    <property type="entry name" value="4HBT_3C"/>
    <property type="match status" value="1"/>
</dbReference>
<evidence type="ECO:0000313" key="6">
    <source>
        <dbReference type="Proteomes" id="UP000838763"/>
    </source>
</evidence>
<dbReference type="InterPro" id="IPR003703">
    <property type="entry name" value="Acyl_CoA_thio"/>
</dbReference>
<dbReference type="GO" id="GO:0006637">
    <property type="term" value="P:acyl-CoA metabolic process"/>
    <property type="evidence" value="ECO:0007669"/>
    <property type="project" value="InterPro"/>
</dbReference>
<dbReference type="OrthoDB" id="68328at2759"/>
<reference evidence="5" key="1">
    <citation type="submission" date="2022-11" db="EMBL/GenBank/DDBJ databases">
        <authorList>
            <person name="Scott C."/>
            <person name="Bruce N."/>
        </authorList>
    </citation>
    <scope>NUCLEOTIDE SEQUENCE</scope>
</reference>
<dbReference type="CDD" id="cd03445">
    <property type="entry name" value="Thioesterase_II_repeat2"/>
    <property type="match status" value="1"/>
</dbReference>
<evidence type="ECO:0000313" key="5">
    <source>
        <dbReference type="EMBL" id="CAI4214387.1"/>
    </source>
</evidence>
<protein>
    <recommendedName>
        <fullName evidence="7">Acyl-CoA thioesterase II</fullName>
    </recommendedName>
</protein>
<feature type="domain" description="Acyl-CoA thioesterase-like N-terminal HotDog" evidence="3">
    <location>
        <begin position="21"/>
        <end position="109"/>
    </location>
</feature>
<evidence type="ECO:0000259" key="3">
    <source>
        <dbReference type="Pfam" id="PF13622"/>
    </source>
</evidence>
<dbReference type="InterPro" id="IPR042171">
    <property type="entry name" value="Acyl-CoA_hotdog"/>
</dbReference>
<name>A0A9P1H2Y9_9PEZI</name>
<dbReference type="InterPro" id="IPR029069">
    <property type="entry name" value="HotDog_dom_sf"/>
</dbReference>
<sequence length="302" mass="33345">MRAGSCEGDLPDRFQALAYPAKFGNTGDIAFGGYALSVGVQAACQTVPSTHLLYSATGSFLGPLTTTKRPQCSVRRIRDTRTFATRQVEVFQEHVDGSMRMCMILLVDFHKKEAGSVLTYSAPPDMAEMARRGDIPVEMVADLEERFGLLSRHFDLRQTPEGISAQNLSGAVKHLPTTQDSLPVPSRTSADWFRCRDRVELWTDQCAGLAYIMDGFSASLPFAHSSANFGDTSACSSLDFALRLFTDEIDLNEWNLRELKTTSADVGRTYTEARLWNRSGKMVANMTQQCIMRPHAPAKAAL</sequence>
<proteinExistence type="inferred from homology"/>
<evidence type="ECO:0000259" key="4">
    <source>
        <dbReference type="Pfam" id="PF20789"/>
    </source>
</evidence>
<dbReference type="EMBL" id="CALLCH030000011">
    <property type="protein sequence ID" value="CAI4214387.1"/>
    <property type="molecule type" value="Genomic_DNA"/>
</dbReference>
<comment type="similarity">
    <text evidence="1">Belongs to the C/M/P thioester hydrolase family.</text>
</comment>
<feature type="domain" description="Acyl-CoA thioesterase-like C-terminal" evidence="4">
    <location>
        <begin position="170"/>
        <end position="292"/>
    </location>
</feature>
<dbReference type="GO" id="GO:0005782">
    <property type="term" value="C:peroxisomal matrix"/>
    <property type="evidence" value="ECO:0007669"/>
    <property type="project" value="UniProtKB-SubCell"/>
</dbReference>
<dbReference type="SUPFAM" id="SSF54637">
    <property type="entry name" value="Thioesterase/thiol ester dehydrase-isomerase"/>
    <property type="match status" value="2"/>
</dbReference>
<dbReference type="InterPro" id="IPR049450">
    <property type="entry name" value="ACOT8-like_C"/>
</dbReference>
<dbReference type="Proteomes" id="UP000838763">
    <property type="component" value="Unassembled WGS sequence"/>
</dbReference>
<dbReference type="AlphaFoldDB" id="A0A9P1H2Y9"/>
<keyword evidence="6" id="KW-1185">Reference proteome</keyword>
<evidence type="ECO:0008006" key="7">
    <source>
        <dbReference type="Google" id="ProtNLM"/>
    </source>
</evidence>
<dbReference type="Gene3D" id="2.40.160.210">
    <property type="entry name" value="Acyl-CoA thioesterase, double hotdog domain"/>
    <property type="match status" value="1"/>
</dbReference>
<organism evidence="5 6">
    <name type="scientific">Parascedosporium putredinis</name>
    <dbReference type="NCBI Taxonomy" id="1442378"/>
    <lineage>
        <taxon>Eukaryota</taxon>
        <taxon>Fungi</taxon>
        <taxon>Dikarya</taxon>
        <taxon>Ascomycota</taxon>
        <taxon>Pezizomycotina</taxon>
        <taxon>Sordariomycetes</taxon>
        <taxon>Hypocreomycetidae</taxon>
        <taxon>Microascales</taxon>
        <taxon>Microascaceae</taxon>
        <taxon>Parascedosporium</taxon>
    </lineage>
</organism>
<dbReference type="InterPro" id="IPR049449">
    <property type="entry name" value="TesB_ACOT8-like_N"/>
</dbReference>
<evidence type="ECO:0000256" key="1">
    <source>
        <dbReference type="ARBA" id="ARBA00006538"/>
    </source>
</evidence>
<dbReference type="Pfam" id="PF13622">
    <property type="entry name" value="4HBT_3"/>
    <property type="match status" value="1"/>
</dbReference>
<gene>
    <name evidence="5" type="ORF">PPNO1_LOCUS4115</name>
</gene>
<keyword evidence="2" id="KW-0378">Hydrolase</keyword>
<accession>A0A9P1H2Y9</accession>
<dbReference type="GO" id="GO:0009062">
    <property type="term" value="P:fatty acid catabolic process"/>
    <property type="evidence" value="ECO:0007669"/>
    <property type="project" value="TreeGrafter"/>
</dbReference>